<comment type="caution">
    <text evidence="2">The sequence shown here is derived from an EMBL/GenBank/DDBJ whole genome shotgun (WGS) entry which is preliminary data.</text>
</comment>
<reference evidence="2 3" key="1">
    <citation type="submission" date="2019-12" db="EMBL/GenBank/DDBJ databases">
        <title>Draft Genome Sequences of L. lactis strains MS22333, MS22334, MS22336, and MS22337, Isolated from Spontaneous Fermented Camel Milk in Ethiopia.</title>
        <authorList>
            <person name="Bragason E."/>
            <person name="Hansen E.B."/>
            <person name="Guya M.E."/>
            <person name="Berhe T."/>
        </authorList>
    </citation>
    <scope>NUCLEOTIDE SEQUENCE [LARGE SCALE GENOMIC DNA]</scope>
    <source>
        <strain evidence="2 3">MS22336</strain>
    </source>
</reference>
<evidence type="ECO:0000313" key="3">
    <source>
        <dbReference type="Proteomes" id="UP000477402"/>
    </source>
</evidence>
<name>A0A6M0MAC6_9LACT</name>
<organism evidence="2 3">
    <name type="scientific">Lactococcus lactis</name>
    <dbReference type="NCBI Taxonomy" id="1358"/>
    <lineage>
        <taxon>Bacteria</taxon>
        <taxon>Bacillati</taxon>
        <taxon>Bacillota</taxon>
        <taxon>Bacilli</taxon>
        <taxon>Lactobacillales</taxon>
        <taxon>Streptococcaceae</taxon>
        <taxon>Lactococcus</taxon>
    </lineage>
</organism>
<dbReference type="RefSeq" id="WP_163657098.1">
    <property type="nucleotide sequence ID" value="NZ_WWDH01000111.1"/>
</dbReference>
<sequence>MKIVAKNSLTISNVNDGTITHTAYAYSADGKDRFTTVYPNLNLFTGTSDKPSKKTGGEWNIATIGVYKTPIVGQEYTISVEVPEADHDVMMEVFRWDNAGHRVSWPLATTRIKSGEKGHVTITWPDPKDSGAIQLAADLAWTNDKDTGTYSYDKAKLEIGGIPTPHMPSSSEVTTADWPSYIGQYTDYTQDDSTKPSDYTWSLIRGNDGKDGARGKDGIAGSNGDPGKVVSDTEPTTKFKGLTWKYSGITAINASDGTNIQPNTEYYWNGNNWVINLINAHNINVDDLSAISTTLTNGKFISNWSSSNATGTTTIEKNHLIINSANASLNTNNTIALDNEQGMMMTYTDTTSNRTVTAGVNFQGFFVTDSAGPYVSVTPTGIVNSVDVSWTTIGSYAAYRRDGKVVTIRVVGAKTSATGDIYIGKIPLKDCPTASVMGTALAWSASVANDKHIQINGLNQRNSGTVTILSAAANQEYTFQFTYQI</sequence>
<accession>A0A6M0MAC6</accession>
<dbReference type="Proteomes" id="UP000477402">
    <property type="component" value="Unassembled WGS sequence"/>
</dbReference>
<evidence type="ECO:0000313" key="2">
    <source>
        <dbReference type="EMBL" id="NEX56434.1"/>
    </source>
</evidence>
<proteinExistence type="predicted"/>
<dbReference type="AlphaFoldDB" id="A0A6M0MAC6"/>
<protein>
    <submittedName>
        <fullName evidence="2">Uncharacterized protein</fullName>
    </submittedName>
</protein>
<gene>
    <name evidence="2" type="ORF">GTP08_12490</name>
</gene>
<evidence type="ECO:0000256" key="1">
    <source>
        <dbReference type="SAM" id="MobiDB-lite"/>
    </source>
</evidence>
<feature type="region of interest" description="Disordered" evidence="1">
    <location>
        <begin position="210"/>
        <end position="234"/>
    </location>
</feature>
<dbReference type="EMBL" id="WWDJ01000165">
    <property type="protein sequence ID" value="NEX56434.1"/>
    <property type="molecule type" value="Genomic_DNA"/>
</dbReference>